<dbReference type="Proteomes" id="UP001500443">
    <property type="component" value="Unassembled WGS sequence"/>
</dbReference>
<gene>
    <name evidence="1" type="ORF">GCM10009802_35390</name>
</gene>
<evidence type="ECO:0000313" key="2">
    <source>
        <dbReference type="Proteomes" id="UP001500443"/>
    </source>
</evidence>
<comment type="caution">
    <text evidence="1">The sequence shown here is derived from an EMBL/GenBank/DDBJ whole genome shotgun (WGS) entry which is preliminary data.</text>
</comment>
<keyword evidence="2" id="KW-1185">Reference proteome</keyword>
<dbReference type="EMBL" id="BAAAPF010000112">
    <property type="protein sequence ID" value="GAA2128233.1"/>
    <property type="molecule type" value="Genomic_DNA"/>
</dbReference>
<accession>A0ABN2YKM3</accession>
<name>A0ABN2YKM3_9ACTN</name>
<proteinExistence type="predicted"/>
<organism evidence="1 2">
    <name type="scientific">Streptomyces synnematoformans</name>
    <dbReference type="NCBI Taxonomy" id="415721"/>
    <lineage>
        <taxon>Bacteria</taxon>
        <taxon>Bacillati</taxon>
        <taxon>Actinomycetota</taxon>
        <taxon>Actinomycetes</taxon>
        <taxon>Kitasatosporales</taxon>
        <taxon>Streptomycetaceae</taxon>
        <taxon>Streptomyces</taxon>
    </lineage>
</organism>
<protein>
    <submittedName>
        <fullName evidence="1">Uncharacterized protein</fullName>
    </submittedName>
</protein>
<reference evidence="1 2" key="1">
    <citation type="journal article" date="2019" name="Int. J. Syst. Evol. Microbiol.">
        <title>The Global Catalogue of Microorganisms (GCM) 10K type strain sequencing project: providing services to taxonomists for standard genome sequencing and annotation.</title>
        <authorList>
            <consortium name="The Broad Institute Genomics Platform"/>
            <consortium name="The Broad Institute Genome Sequencing Center for Infectious Disease"/>
            <person name="Wu L."/>
            <person name="Ma J."/>
        </authorList>
    </citation>
    <scope>NUCLEOTIDE SEQUENCE [LARGE SCALE GENOMIC DNA]</scope>
    <source>
        <strain evidence="1 2">JCM 15481</strain>
    </source>
</reference>
<evidence type="ECO:0000313" key="1">
    <source>
        <dbReference type="EMBL" id="GAA2128233.1"/>
    </source>
</evidence>
<sequence>MTGGGKSLCPPCRRRLETSLLNLPALYADCHRGAEPEVVRVVRKVARKSAATGTMNTAAAEVRAAIRTVLASWAGLVAEERRLRSPARDVPALARFLYRHVEWLARHPAAGDLAEEIHELSRRARGVADPDSVRRVHLGGCPDVGCDGTLVAQLRTPGDPLASEIVCTVSAAHTWPVTWWPRLARRMQAQREVR</sequence>